<organism evidence="2 3">
    <name type="scientific">Mediterraneibacter gnavus</name>
    <name type="common">Ruminococcus gnavus</name>
    <dbReference type="NCBI Taxonomy" id="33038"/>
    <lineage>
        <taxon>Bacteria</taxon>
        <taxon>Bacillati</taxon>
        <taxon>Bacillota</taxon>
        <taxon>Clostridia</taxon>
        <taxon>Lachnospirales</taxon>
        <taxon>Lachnospiraceae</taxon>
        <taxon>Mediterraneibacter</taxon>
    </lineage>
</organism>
<keyword evidence="1" id="KW-0812">Transmembrane</keyword>
<sequence length="137" mass="15309">MKKLKSKIKYHSAIIFPILSFILLSVIDNKYGLLSKVPEKKIDALIGIIISIVGIFLTVLTIYLSFPKNDTVKQRMKKTGHNHILLSNICAGIILLSVALLIWLFTNCYSIVICLFCAGLANMLITGYYILVLSNFS</sequence>
<keyword evidence="1" id="KW-0472">Membrane</keyword>
<accession>A0A415S8D2</accession>
<feature type="transmembrane region" description="Helical" evidence="1">
    <location>
        <begin position="12"/>
        <end position="32"/>
    </location>
</feature>
<dbReference type="Proteomes" id="UP000285610">
    <property type="component" value="Unassembled WGS sequence"/>
</dbReference>
<proteinExistence type="predicted"/>
<dbReference type="RefSeq" id="WP_118444804.1">
    <property type="nucleotide sequence ID" value="NZ_QRQE01000027.1"/>
</dbReference>
<dbReference type="EMBL" id="QRQE01000027">
    <property type="protein sequence ID" value="RHM74460.1"/>
    <property type="molecule type" value="Genomic_DNA"/>
</dbReference>
<keyword evidence="1" id="KW-1133">Transmembrane helix</keyword>
<evidence type="ECO:0000256" key="1">
    <source>
        <dbReference type="SAM" id="Phobius"/>
    </source>
</evidence>
<protein>
    <submittedName>
        <fullName evidence="2">Uncharacterized protein</fullName>
    </submittedName>
</protein>
<feature type="transmembrane region" description="Helical" evidence="1">
    <location>
        <begin position="85"/>
        <end position="104"/>
    </location>
</feature>
<evidence type="ECO:0000313" key="2">
    <source>
        <dbReference type="EMBL" id="RHM74460.1"/>
    </source>
</evidence>
<reference evidence="2 3" key="1">
    <citation type="submission" date="2018-08" db="EMBL/GenBank/DDBJ databases">
        <title>A genome reference for cultivated species of the human gut microbiota.</title>
        <authorList>
            <person name="Zou Y."/>
            <person name="Xue W."/>
            <person name="Luo G."/>
        </authorList>
    </citation>
    <scope>NUCLEOTIDE SEQUENCE [LARGE SCALE GENOMIC DNA]</scope>
    <source>
        <strain evidence="2 3">AF33-12</strain>
    </source>
</reference>
<comment type="caution">
    <text evidence="2">The sequence shown here is derived from an EMBL/GenBank/DDBJ whole genome shotgun (WGS) entry which is preliminary data.</text>
</comment>
<gene>
    <name evidence="2" type="ORF">DWZ50_11320</name>
</gene>
<feature type="transmembrane region" description="Helical" evidence="1">
    <location>
        <begin position="110"/>
        <end position="131"/>
    </location>
</feature>
<dbReference type="AlphaFoldDB" id="A0A415S8D2"/>
<evidence type="ECO:0000313" key="3">
    <source>
        <dbReference type="Proteomes" id="UP000285610"/>
    </source>
</evidence>
<name>A0A415S8D2_MEDGN</name>
<feature type="transmembrane region" description="Helical" evidence="1">
    <location>
        <begin position="44"/>
        <end position="64"/>
    </location>
</feature>